<proteinExistence type="predicted"/>
<reference evidence="2 3" key="1">
    <citation type="submission" date="2014-11" db="EMBL/GenBank/DDBJ databases">
        <title>Comparative genomic analysis of Cryptosporidium hominis reveals occurrence of genetic recombination in virulent subtypes.</title>
        <authorList>
            <person name="Guo Y."/>
            <person name="Tang K."/>
            <person name="Frace M."/>
            <person name="Li N."/>
            <person name="Roellig D.M."/>
            <person name="Sammons S."/>
            <person name="Knipe K."/>
            <person name="Rowe L."/>
            <person name="Feng Y."/>
            <person name="Xiao L."/>
        </authorList>
    </citation>
    <scope>NUCLEOTIDE SEQUENCE [LARGE SCALE GENOMIC DNA]</scope>
    <source>
        <strain evidence="2">30976</strain>
    </source>
</reference>
<accession>A0A0S4TKM2</accession>
<dbReference type="OrthoDB" id="341778at2759"/>
<dbReference type="Proteomes" id="UP000199752">
    <property type="component" value="Chromosome 8"/>
</dbReference>
<sequence length="696" mass="81650">MLEEDYDKVVQLFLEWFGMTYLENEEFKRSNKDLEMLQQMVIPAINKIFKKVIATYSELIELCTSSEKSKKISQKREEMERIYRQNFRLLVFTTRLFLLFIQEMCGGIVEENEYGREQSIKSFPIKVIHELLGSPGTKECIIFLFELALLQDNKLLSDQLFDYLVEFPNSIQKDCYLVRKRLIESTNRSFNHQLLSITNNFEFSSYFTGLSDKEESIVVVLFKIRNLMRNLWKIDKSYLDLMVWWRKNYMEFFSSIRNIQLSELYDQLENTRIEDLPISTFFESNEHWELSTLCGVTGYVLYITYQSIIDGNEQVEETVTSFHFENQGYSVSELVKEAIKFSIISILLDPANYKPVWILSLLHLSSTEHFSLTYSLKFTRLTINLNPSFNDSWVLYSLLWTSSIKHDACNLITSIDNSELSSSEGVKNEDFFCDTLRKLSPISITSKIISLASNNSHLKIPLKFIYIGYNISQILSDRESNDDLCYGVISDILELNRWLSQQQKNLREKEVEFERTPSISSVSVSPTNKSKKNKEVKAFYSDQLGRPIPELESNFSPLITHPLLFRFQLLIWSLKLKQFLNHDGLHICSEHIINQLNDAFLLEKKTFEKDIDILDELHIDTHVRSYIKMLMNKFSLILNNYKLQEVNPLETSIHSSGILQSDHLKNQLFSQVKSKPLFEIDIIDWRMLFSPIHSLY</sequence>
<dbReference type="EMBL" id="LN877954">
    <property type="protein sequence ID" value="CUV07938.1"/>
    <property type="molecule type" value="Genomic_DNA"/>
</dbReference>
<evidence type="ECO:0000313" key="3">
    <source>
        <dbReference type="Proteomes" id="UP001429100"/>
    </source>
</evidence>
<evidence type="ECO:0000313" key="2">
    <source>
        <dbReference type="EMBL" id="PPS98219.1"/>
    </source>
</evidence>
<reference evidence="1" key="2">
    <citation type="submission" date="2015-08" db="EMBL/GenBank/DDBJ databases">
        <authorList>
            <person name="Babu N.S."/>
            <person name="Beckwith C.J."/>
            <person name="Beseler K.G."/>
            <person name="Brison A."/>
            <person name="Carone J.V."/>
            <person name="Caskin T.P."/>
            <person name="Diamond M."/>
            <person name="Durham M.E."/>
            <person name="Foxe J.M."/>
            <person name="Go M."/>
            <person name="Henderson B.A."/>
            <person name="Jones I.B."/>
            <person name="McGettigan J.A."/>
            <person name="Micheletti S.J."/>
            <person name="Nasrallah M.E."/>
            <person name="Ortiz D."/>
            <person name="Piller C.R."/>
            <person name="Privatt S.R."/>
            <person name="Schneider S.L."/>
            <person name="Sharp S."/>
            <person name="Smith T.C."/>
            <person name="Stanton J.D."/>
            <person name="Ullery H.E."/>
            <person name="Wilson R.J."/>
            <person name="Serrano M.G."/>
            <person name="Buck G."/>
            <person name="Lee V."/>
            <person name="Wang Y."/>
            <person name="Carvalho R."/>
            <person name="Voegtly L."/>
            <person name="Shi R."/>
            <person name="Duckworth R."/>
            <person name="Johnson A."/>
            <person name="Loviza R."/>
            <person name="Walstead R."/>
            <person name="Shah Z."/>
            <person name="Kiflezghi M."/>
            <person name="Wade K."/>
            <person name="Ball S.L."/>
            <person name="Bradley K.W."/>
            <person name="Asai D.J."/>
            <person name="Bowman C.A."/>
            <person name="Russell D.A."/>
            <person name="Pope W.H."/>
            <person name="Jacobs-Sera D."/>
            <person name="Hendrix R.W."/>
            <person name="Hatfull G.F."/>
        </authorList>
    </citation>
    <scope>NUCLEOTIDE SEQUENCE [LARGE SCALE GENOMIC DNA]</scope>
</reference>
<dbReference type="Proteomes" id="UP001429100">
    <property type="component" value="Unassembled WGS sequence"/>
</dbReference>
<dbReference type="VEuPathDB" id="CryptoDB:CHUDEA8_3860"/>
<dbReference type="AlphaFoldDB" id="A0A0S4TKM2"/>
<keyword evidence="3" id="KW-1185">Reference proteome</keyword>
<reference evidence="2 3" key="3">
    <citation type="submission" date="2017-10" db="EMBL/GenBank/DDBJ databases">
        <title>Consistent, comparative and evidence-based genome annotation and re-annotation for the closely-related species, Cryptosporidium parvum, C. hominis and C. tyzzeri.</title>
        <authorList>
            <person name="Baptista R.P."/>
            <person name="Li Y."/>
            <person name="Sateriale A."/>
            <person name="Striepen B."/>
            <person name="Kissinger J.C."/>
        </authorList>
    </citation>
    <scope>NUCLEOTIDE SEQUENCE [LARGE SCALE GENOMIC DNA]</scope>
    <source>
        <strain evidence="2">30976</strain>
    </source>
</reference>
<dbReference type="VEuPathDB" id="CryptoDB:ChTU502y2012_405g0405"/>
<name>A0A0S4TKM2_CRYHO</name>
<dbReference type="EMBL" id="JTAI01000002">
    <property type="protein sequence ID" value="PPS98219.1"/>
    <property type="molecule type" value="Genomic_DNA"/>
</dbReference>
<evidence type="ECO:0000313" key="1">
    <source>
        <dbReference type="EMBL" id="CUV07938.1"/>
    </source>
</evidence>
<organism evidence="1">
    <name type="scientific">Cryptosporidium hominis</name>
    <dbReference type="NCBI Taxonomy" id="237895"/>
    <lineage>
        <taxon>Eukaryota</taxon>
        <taxon>Sar</taxon>
        <taxon>Alveolata</taxon>
        <taxon>Apicomplexa</taxon>
        <taxon>Conoidasida</taxon>
        <taxon>Coccidia</taxon>
        <taxon>Eucoccidiorida</taxon>
        <taxon>Eimeriorina</taxon>
        <taxon>Cryptosporidiidae</taxon>
        <taxon>Cryptosporidium</taxon>
    </lineage>
</organism>
<dbReference type="VEuPathDB" id="CryptoDB:Chro.80444"/>
<protein>
    <submittedName>
        <fullName evidence="1">Uncharacterized protein</fullName>
    </submittedName>
</protein>
<gene>
    <name evidence="1" type="ORF">CHUDEA8_3860</name>
    <name evidence="2" type="ORF">GY17_00000829</name>
</gene>
<dbReference type="VEuPathDB" id="CryptoDB:GY17_00000829"/>